<organism evidence="6">
    <name type="scientific">Brassica oleracea</name>
    <name type="common">Wild cabbage</name>
    <dbReference type="NCBI Taxonomy" id="3712"/>
    <lineage>
        <taxon>Eukaryota</taxon>
        <taxon>Viridiplantae</taxon>
        <taxon>Streptophyta</taxon>
        <taxon>Embryophyta</taxon>
        <taxon>Tracheophyta</taxon>
        <taxon>Spermatophyta</taxon>
        <taxon>Magnoliopsida</taxon>
        <taxon>eudicotyledons</taxon>
        <taxon>Gunneridae</taxon>
        <taxon>Pentapetalae</taxon>
        <taxon>rosids</taxon>
        <taxon>malvids</taxon>
        <taxon>Brassicales</taxon>
        <taxon>Brassicaceae</taxon>
        <taxon>Brassiceae</taxon>
        <taxon>Brassica</taxon>
    </lineage>
</organism>
<protein>
    <recommendedName>
        <fullName evidence="5">EXS domain-containing protein</fullName>
    </recommendedName>
</protein>
<sequence>MLGPALLMLRKKYIYYFSMLQTVLHSSFEHVDYRVTRLFLAALEVIRRGHWNFYRLKNAHLNNAGKFRAVKTVVPLPFREVGEED</sequence>
<feature type="domain" description="EXS" evidence="5">
    <location>
        <begin position="1"/>
        <end position="85"/>
    </location>
</feature>
<dbReference type="InterPro" id="IPR004342">
    <property type="entry name" value="EXS_C"/>
</dbReference>
<evidence type="ECO:0000313" key="6">
    <source>
        <dbReference type="EMBL" id="VDD63387.1"/>
    </source>
</evidence>
<dbReference type="PROSITE" id="PS51380">
    <property type="entry name" value="EXS"/>
    <property type="match status" value="1"/>
</dbReference>
<accession>A0A3P6FYB5</accession>
<evidence type="ECO:0000259" key="5">
    <source>
        <dbReference type="PROSITE" id="PS51380"/>
    </source>
</evidence>
<dbReference type="Pfam" id="PF03124">
    <property type="entry name" value="EXS"/>
    <property type="match status" value="1"/>
</dbReference>
<keyword evidence="3" id="KW-1133">Transmembrane helix</keyword>
<evidence type="ECO:0000256" key="4">
    <source>
        <dbReference type="ARBA" id="ARBA00023136"/>
    </source>
</evidence>
<keyword evidence="4" id="KW-0472">Membrane</keyword>
<dbReference type="PANTHER" id="PTHR48477:SF1">
    <property type="entry name" value="PHOSPHATE TRANSPORTER PHO1"/>
    <property type="match status" value="1"/>
</dbReference>
<keyword evidence="2" id="KW-0812">Transmembrane</keyword>
<comment type="subcellular location">
    <subcellularLocation>
        <location evidence="1">Membrane</location>
        <topology evidence="1">Multi-pass membrane protein</topology>
    </subcellularLocation>
</comment>
<name>A0A3P6FYB5_BRAOL</name>
<dbReference type="GO" id="GO:0016020">
    <property type="term" value="C:membrane"/>
    <property type="evidence" value="ECO:0007669"/>
    <property type="project" value="UniProtKB-SubCell"/>
</dbReference>
<dbReference type="PANTHER" id="PTHR48477">
    <property type="entry name" value="PHOSPHATE TRANSPORTER PHO1"/>
    <property type="match status" value="1"/>
</dbReference>
<evidence type="ECO:0000256" key="1">
    <source>
        <dbReference type="ARBA" id="ARBA00004141"/>
    </source>
</evidence>
<reference evidence="6" key="1">
    <citation type="submission" date="2018-11" db="EMBL/GenBank/DDBJ databases">
        <authorList>
            <consortium name="Genoscope - CEA"/>
            <person name="William W."/>
        </authorList>
    </citation>
    <scope>NUCLEOTIDE SEQUENCE</scope>
</reference>
<dbReference type="InterPro" id="IPR052486">
    <property type="entry name" value="PHO1"/>
</dbReference>
<dbReference type="GO" id="GO:0016036">
    <property type="term" value="P:cellular response to phosphate starvation"/>
    <property type="evidence" value="ECO:0007669"/>
    <property type="project" value="InterPro"/>
</dbReference>
<proteinExistence type="predicted"/>
<gene>
    <name evidence="6" type="ORF">BOLC6T38840H</name>
</gene>
<dbReference type="EMBL" id="LR031880">
    <property type="protein sequence ID" value="VDD63387.1"/>
    <property type="molecule type" value="Genomic_DNA"/>
</dbReference>
<evidence type="ECO:0000256" key="2">
    <source>
        <dbReference type="ARBA" id="ARBA00022692"/>
    </source>
</evidence>
<dbReference type="AlphaFoldDB" id="A0A3P6FYB5"/>
<evidence type="ECO:0000256" key="3">
    <source>
        <dbReference type="ARBA" id="ARBA00022989"/>
    </source>
</evidence>